<name>A0ACB8A2N9_9AGAM</name>
<dbReference type="Proteomes" id="UP000790377">
    <property type="component" value="Unassembled WGS sequence"/>
</dbReference>
<keyword evidence="2" id="KW-1185">Reference proteome</keyword>
<protein>
    <submittedName>
        <fullName evidence="1">Uncharacterized protein</fullName>
    </submittedName>
</protein>
<gene>
    <name evidence="1" type="ORF">BJ138DRAFT_1129331</name>
</gene>
<evidence type="ECO:0000313" key="2">
    <source>
        <dbReference type="Proteomes" id="UP000790377"/>
    </source>
</evidence>
<dbReference type="EMBL" id="MU267926">
    <property type="protein sequence ID" value="KAH7907222.1"/>
    <property type="molecule type" value="Genomic_DNA"/>
</dbReference>
<evidence type="ECO:0000313" key="1">
    <source>
        <dbReference type="EMBL" id="KAH7907222.1"/>
    </source>
</evidence>
<sequence>MKGFAGTAGVQTHKLTSLLSCSKVSGRLIDASVAATTRQLRTPAPDGSTTLSVESLSLSTALRSDGARWKQYRTHSCFKRLRFVGDSLKDGAIERLLFPVNISNMHWAVFEINSVQTELLYGDSLDWAPPIDDTNTTNRWPQHHNSPELQTASILPHGLQSDSYSCAIAALNTIRHAVFGDQGEFEDVYQGGLKLSIGKFGDIWIRW</sequence>
<reference evidence="1" key="1">
    <citation type="journal article" date="2021" name="New Phytol.">
        <title>Evolutionary innovations through gain and loss of genes in the ectomycorrhizal Boletales.</title>
        <authorList>
            <person name="Wu G."/>
            <person name="Miyauchi S."/>
            <person name="Morin E."/>
            <person name="Kuo A."/>
            <person name="Drula E."/>
            <person name="Varga T."/>
            <person name="Kohler A."/>
            <person name="Feng B."/>
            <person name="Cao Y."/>
            <person name="Lipzen A."/>
            <person name="Daum C."/>
            <person name="Hundley H."/>
            <person name="Pangilinan J."/>
            <person name="Johnson J."/>
            <person name="Barry K."/>
            <person name="LaButti K."/>
            <person name="Ng V."/>
            <person name="Ahrendt S."/>
            <person name="Min B."/>
            <person name="Choi I.G."/>
            <person name="Park H."/>
            <person name="Plett J.M."/>
            <person name="Magnuson J."/>
            <person name="Spatafora J.W."/>
            <person name="Nagy L.G."/>
            <person name="Henrissat B."/>
            <person name="Grigoriev I.V."/>
            <person name="Yang Z.L."/>
            <person name="Xu J."/>
            <person name="Martin F.M."/>
        </authorList>
    </citation>
    <scope>NUCLEOTIDE SEQUENCE</scope>
    <source>
        <strain evidence="1">ATCC 28755</strain>
    </source>
</reference>
<proteinExistence type="predicted"/>
<accession>A0ACB8A2N9</accession>
<comment type="caution">
    <text evidence="1">The sequence shown here is derived from an EMBL/GenBank/DDBJ whole genome shotgun (WGS) entry which is preliminary data.</text>
</comment>
<organism evidence="1 2">
    <name type="scientific">Hygrophoropsis aurantiaca</name>
    <dbReference type="NCBI Taxonomy" id="72124"/>
    <lineage>
        <taxon>Eukaryota</taxon>
        <taxon>Fungi</taxon>
        <taxon>Dikarya</taxon>
        <taxon>Basidiomycota</taxon>
        <taxon>Agaricomycotina</taxon>
        <taxon>Agaricomycetes</taxon>
        <taxon>Agaricomycetidae</taxon>
        <taxon>Boletales</taxon>
        <taxon>Coniophorineae</taxon>
        <taxon>Hygrophoropsidaceae</taxon>
        <taxon>Hygrophoropsis</taxon>
    </lineage>
</organism>